<dbReference type="AlphaFoldDB" id="A0A8B2NQA7"/>
<dbReference type="InterPro" id="IPR019056">
    <property type="entry name" value="Phage_TAC_6"/>
</dbReference>
<dbReference type="OrthoDB" id="7586141at2"/>
<proteinExistence type="predicted"/>
<evidence type="ECO:0008006" key="3">
    <source>
        <dbReference type="Google" id="ProtNLM"/>
    </source>
</evidence>
<protein>
    <recommendedName>
        <fullName evidence="3">Phage tail assembly chaperone</fullName>
    </recommendedName>
</protein>
<reference evidence="1 2" key="1">
    <citation type="submission" date="2018-05" db="EMBL/GenBank/DDBJ databases">
        <title>Acuticoccus sediminis sp. nov., isolated from deep-sea sediment of Indian Ocean.</title>
        <authorList>
            <person name="Liu X."/>
            <person name="Lai Q."/>
            <person name="Du Y."/>
            <person name="Sun F."/>
            <person name="Zhang X."/>
            <person name="Wang S."/>
            <person name="Shao Z."/>
        </authorList>
    </citation>
    <scope>NUCLEOTIDE SEQUENCE [LARGE SCALE GENOMIC DNA]</scope>
    <source>
        <strain evidence="1 2">PTG4-2</strain>
    </source>
</reference>
<comment type="caution">
    <text evidence="1">The sequence shown here is derived from an EMBL/GenBank/DDBJ whole genome shotgun (WGS) entry which is preliminary data.</text>
</comment>
<name>A0A8B2NQA7_9HYPH</name>
<sequence>MWSGEIGLPPDQFWRQTPRTFAAILAGRTRRLEAEQDGRAWTAWHTEALARVKKLPKLETLLGRRRKPKRRQTANDMIAIAKAWDAAVNKSQ</sequence>
<evidence type="ECO:0000313" key="2">
    <source>
        <dbReference type="Proteomes" id="UP000249590"/>
    </source>
</evidence>
<dbReference type="RefSeq" id="WP_111349258.1">
    <property type="nucleotide sequence ID" value="NZ_QHHQ01000005.1"/>
</dbReference>
<dbReference type="Pfam" id="PF09550">
    <property type="entry name" value="Phage_TAC_6"/>
    <property type="match status" value="1"/>
</dbReference>
<accession>A0A8B2NQA7</accession>
<organism evidence="1 2">
    <name type="scientific">Acuticoccus sediminis</name>
    <dbReference type="NCBI Taxonomy" id="2184697"/>
    <lineage>
        <taxon>Bacteria</taxon>
        <taxon>Pseudomonadati</taxon>
        <taxon>Pseudomonadota</taxon>
        <taxon>Alphaproteobacteria</taxon>
        <taxon>Hyphomicrobiales</taxon>
        <taxon>Amorphaceae</taxon>
        <taxon>Acuticoccus</taxon>
    </lineage>
</organism>
<keyword evidence="2" id="KW-1185">Reference proteome</keyword>
<dbReference type="Proteomes" id="UP000249590">
    <property type="component" value="Unassembled WGS sequence"/>
</dbReference>
<gene>
    <name evidence="1" type="ORF">DLJ53_21850</name>
</gene>
<dbReference type="EMBL" id="QHHQ01000005">
    <property type="protein sequence ID" value="RAH99193.1"/>
    <property type="molecule type" value="Genomic_DNA"/>
</dbReference>
<evidence type="ECO:0000313" key="1">
    <source>
        <dbReference type="EMBL" id="RAH99193.1"/>
    </source>
</evidence>